<name>A0A4U6UQE4_SETVI</name>
<feature type="chain" id="PRO_5036124547" description="Secreted protein" evidence="1">
    <location>
        <begin position="19"/>
        <end position="114"/>
    </location>
</feature>
<organism evidence="2 3">
    <name type="scientific">Setaria viridis</name>
    <name type="common">Green bristlegrass</name>
    <name type="synonym">Setaria italica subsp. viridis</name>
    <dbReference type="NCBI Taxonomy" id="4556"/>
    <lineage>
        <taxon>Eukaryota</taxon>
        <taxon>Viridiplantae</taxon>
        <taxon>Streptophyta</taxon>
        <taxon>Embryophyta</taxon>
        <taxon>Tracheophyta</taxon>
        <taxon>Spermatophyta</taxon>
        <taxon>Magnoliopsida</taxon>
        <taxon>Liliopsida</taxon>
        <taxon>Poales</taxon>
        <taxon>Poaceae</taxon>
        <taxon>PACMAD clade</taxon>
        <taxon>Panicoideae</taxon>
        <taxon>Panicodae</taxon>
        <taxon>Paniceae</taxon>
        <taxon>Cenchrinae</taxon>
        <taxon>Setaria</taxon>
    </lineage>
</organism>
<sequence length="114" mass="11750">MFLASAVSVLRQLGAVQAAVLAVTTAATLPGRDGRFLRCSQQLAAALLSLLVVGCADVSVDGMDGGEWISMGGAGGPAPGQTQTDRLEVDEGIHPPLLQLCVCFSDARIRDDDP</sequence>
<dbReference type="Proteomes" id="UP000298652">
    <property type="component" value="Chromosome 5"/>
</dbReference>
<accession>A0A4U6UQE4</accession>
<dbReference type="EMBL" id="CM016556">
    <property type="protein sequence ID" value="TKW18568.1"/>
    <property type="molecule type" value="Genomic_DNA"/>
</dbReference>
<gene>
    <name evidence="2" type="ORF">SEVIR_5G440000v2</name>
</gene>
<evidence type="ECO:0000313" key="2">
    <source>
        <dbReference type="EMBL" id="TKW18568.1"/>
    </source>
</evidence>
<feature type="signal peptide" evidence="1">
    <location>
        <begin position="1"/>
        <end position="18"/>
    </location>
</feature>
<reference evidence="2 3" key="1">
    <citation type="submission" date="2019-03" db="EMBL/GenBank/DDBJ databases">
        <title>WGS assembly of Setaria viridis.</title>
        <authorList>
            <person name="Huang P."/>
            <person name="Jenkins J."/>
            <person name="Grimwood J."/>
            <person name="Barry K."/>
            <person name="Healey A."/>
            <person name="Mamidi S."/>
            <person name="Sreedasyam A."/>
            <person name="Shu S."/>
            <person name="Feldman M."/>
            <person name="Wu J."/>
            <person name="Yu Y."/>
            <person name="Chen C."/>
            <person name="Johnson J."/>
            <person name="Rokhsar D."/>
            <person name="Baxter I."/>
            <person name="Schmutz J."/>
            <person name="Brutnell T."/>
            <person name="Kellogg E."/>
        </authorList>
    </citation>
    <scope>NUCLEOTIDE SEQUENCE [LARGE SCALE GENOMIC DNA]</scope>
    <source>
        <strain evidence="3">cv. A10</strain>
    </source>
</reference>
<dbReference type="EMBL" id="CM016556">
    <property type="protein sequence ID" value="TKW18567.1"/>
    <property type="molecule type" value="Genomic_DNA"/>
</dbReference>
<proteinExistence type="predicted"/>
<evidence type="ECO:0000313" key="3">
    <source>
        <dbReference type="Proteomes" id="UP000298652"/>
    </source>
</evidence>
<dbReference type="Gramene" id="TKW18568">
    <property type="protein sequence ID" value="TKW18568"/>
    <property type="gene ID" value="SEVIR_5G440000v2"/>
</dbReference>
<dbReference type="Gramene" id="TKW18567">
    <property type="protein sequence ID" value="TKW18567"/>
    <property type="gene ID" value="SEVIR_5G440000v2"/>
</dbReference>
<protein>
    <recommendedName>
        <fullName evidence="4">Secreted protein</fullName>
    </recommendedName>
</protein>
<dbReference type="AlphaFoldDB" id="A0A4U6UQE4"/>
<evidence type="ECO:0000256" key="1">
    <source>
        <dbReference type="SAM" id="SignalP"/>
    </source>
</evidence>
<keyword evidence="3" id="KW-1185">Reference proteome</keyword>
<evidence type="ECO:0008006" key="4">
    <source>
        <dbReference type="Google" id="ProtNLM"/>
    </source>
</evidence>
<keyword evidence="1" id="KW-0732">Signal</keyword>